<dbReference type="EMBL" id="GBXM01097894">
    <property type="protein sequence ID" value="JAH10683.1"/>
    <property type="molecule type" value="Transcribed_RNA"/>
</dbReference>
<accession>A0A0E9Q3I2</accession>
<reference evidence="1" key="1">
    <citation type="submission" date="2014-11" db="EMBL/GenBank/DDBJ databases">
        <authorList>
            <person name="Amaro Gonzalez C."/>
        </authorList>
    </citation>
    <scope>NUCLEOTIDE SEQUENCE</scope>
</reference>
<evidence type="ECO:0000313" key="1">
    <source>
        <dbReference type="EMBL" id="JAH10683.1"/>
    </source>
</evidence>
<name>A0A0E9Q3I2_ANGAN</name>
<proteinExistence type="predicted"/>
<protein>
    <submittedName>
        <fullName evidence="1">Uncharacterized protein</fullName>
    </submittedName>
</protein>
<sequence>MTFCENCWFLCVRKN</sequence>
<organism evidence="1">
    <name type="scientific">Anguilla anguilla</name>
    <name type="common">European freshwater eel</name>
    <name type="synonym">Muraena anguilla</name>
    <dbReference type="NCBI Taxonomy" id="7936"/>
    <lineage>
        <taxon>Eukaryota</taxon>
        <taxon>Metazoa</taxon>
        <taxon>Chordata</taxon>
        <taxon>Craniata</taxon>
        <taxon>Vertebrata</taxon>
        <taxon>Euteleostomi</taxon>
        <taxon>Actinopterygii</taxon>
        <taxon>Neopterygii</taxon>
        <taxon>Teleostei</taxon>
        <taxon>Anguilliformes</taxon>
        <taxon>Anguillidae</taxon>
        <taxon>Anguilla</taxon>
    </lineage>
</organism>
<reference evidence="1" key="2">
    <citation type="journal article" date="2015" name="Fish Shellfish Immunol.">
        <title>Early steps in the European eel (Anguilla anguilla)-Vibrio vulnificus interaction in the gills: Role of the RtxA13 toxin.</title>
        <authorList>
            <person name="Callol A."/>
            <person name="Pajuelo D."/>
            <person name="Ebbesson L."/>
            <person name="Teles M."/>
            <person name="MacKenzie S."/>
            <person name="Amaro C."/>
        </authorList>
    </citation>
    <scope>NUCLEOTIDE SEQUENCE</scope>
</reference>